<keyword evidence="1" id="KW-0969">Cilium</keyword>
<dbReference type="EMBL" id="VDDC01000029">
    <property type="protein sequence ID" value="TNH38404.1"/>
    <property type="molecule type" value="Genomic_DNA"/>
</dbReference>
<dbReference type="NCBIfam" id="NF009435">
    <property type="entry name" value="PRK12794.1"/>
    <property type="match status" value="1"/>
</dbReference>
<evidence type="ECO:0000313" key="2">
    <source>
        <dbReference type="Proteomes" id="UP000304880"/>
    </source>
</evidence>
<gene>
    <name evidence="1" type="primary">flaF</name>
    <name evidence="1" type="ORF">FHD67_14940</name>
</gene>
<dbReference type="InterPro" id="IPR010845">
    <property type="entry name" value="FlaF"/>
</dbReference>
<dbReference type="AlphaFoldDB" id="A0A5C4R3S1"/>
<sequence>MGSTILNAVTPLTEHGYRTSAIRSPRDAEYDIFSRVTRMLRQAPRKADNTDTIQAVHKNSELWTILATDLADPGNGLPDQVKAGLISLAGFAIRHGQAVMAGSAQTDPLIDINMTVMRGLRGEGAP</sequence>
<dbReference type="Pfam" id="PF07309">
    <property type="entry name" value="FlaF"/>
    <property type="match status" value="1"/>
</dbReference>
<keyword evidence="1" id="KW-0282">Flagellum</keyword>
<keyword evidence="1" id="KW-0966">Cell projection</keyword>
<protein>
    <submittedName>
        <fullName evidence="1">Flagellar biosynthesis regulator FlaF</fullName>
    </submittedName>
</protein>
<evidence type="ECO:0000313" key="1">
    <source>
        <dbReference type="EMBL" id="TNH38404.1"/>
    </source>
</evidence>
<organism evidence="1 2">
    <name type="scientific">Paracoccus haeundaensis</name>
    <dbReference type="NCBI Taxonomy" id="225362"/>
    <lineage>
        <taxon>Bacteria</taxon>
        <taxon>Pseudomonadati</taxon>
        <taxon>Pseudomonadota</taxon>
        <taxon>Alphaproteobacteria</taxon>
        <taxon>Rhodobacterales</taxon>
        <taxon>Paracoccaceae</taxon>
        <taxon>Paracoccus</taxon>
    </lineage>
</organism>
<proteinExistence type="predicted"/>
<dbReference type="Proteomes" id="UP000304880">
    <property type="component" value="Unassembled WGS sequence"/>
</dbReference>
<comment type="caution">
    <text evidence="1">The sequence shown here is derived from an EMBL/GenBank/DDBJ whole genome shotgun (WGS) entry which is preliminary data.</text>
</comment>
<reference evidence="1 2" key="1">
    <citation type="submission" date="2019-06" db="EMBL/GenBank/DDBJ databases">
        <authorList>
            <person name="Li J."/>
        </authorList>
    </citation>
    <scope>NUCLEOTIDE SEQUENCE [LARGE SCALE GENOMIC DNA]</scope>
    <source>
        <strain evidence="1 2">CGMCC 1.8012</strain>
    </source>
</reference>
<keyword evidence="2" id="KW-1185">Reference proteome</keyword>
<dbReference type="GO" id="GO:0044781">
    <property type="term" value="P:bacterial-type flagellum organization"/>
    <property type="evidence" value="ECO:0007669"/>
    <property type="project" value="InterPro"/>
</dbReference>
<name>A0A5C4R3S1_9RHOB</name>
<accession>A0A5C4R3S1</accession>